<reference evidence="7" key="1">
    <citation type="journal article" date="2013" name="Stand. Genomic Sci.">
        <title>Complete genome sequence of Desulfocapsa sulfexigens, a marine deltaproteobacterium specialized in disproportionating inorganic sulfur compounds.</title>
        <authorList>
            <person name="Finster K.W."/>
            <person name="Kjeldsen K.U."/>
            <person name="Kube M."/>
            <person name="Reinhardt R."/>
            <person name="Mussmann M."/>
            <person name="Amann R."/>
            <person name="Schreiber L."/>
        </authorList>
    </citation>
    <scope>NUCLEOTIDE SEQUENCE [LARGE SCALE GENOMIC DNA]</scope>
    <source>
        <strain evidence="7">DSM 10523 / SB164P1</strain>
    </source>
</reference>
<dbReference type="PANTHER" id="PTHR24220">
    <property type="entry name" value="IMPORT ATP-BINDING PROTEIN"/>
    <property type="match status" value="1"/>
</dbReference>
<dbReference type="InterPro" id="IPR017911">
    <property type="entry name" value="MacB-like_ATP-bd"/>
</dbReference>
<dbReference type="RefSeq" id="WP_015405512.1">
    <property type="nucleotide sequence ID" value="NC_020304.1"/>
</dbReference>
<dbReference type="OrthoDB" id="9809450at2"/>
<dbReference type="AlphaFoldDB" id="M1P8L7"/>
<name>M1P8L7_DESSD</name>
<dbReference type="GO" id="GO:0005886">
    <property type="term" value="C:plasma membrane"/>
    <property type="evidence" value="ECO:0007669"/>
    <property type="project" value="TreeGrafter"/>
</dbReference>
<proteinExistence type="inferred from homology"/>
<dbReference type="GO" id="GO:0098796">
    <property type="term" value="C:membrane protein complex"/>
    <property type="evidence" value="ECO:0007669"/>
    <property type="project" value="UniProtKB-ARBA"/>
</dbReference>
<protein>
    <submittedName>
        <fullName evidence="6">ABC-type antimicrobial peptide transport system, ATPase component</fullName>
    </submittedName>
</protein>
<dbReference type="InterPro" id="IPR015854">
    <property type="entry name" value="ABC_transpr_LolD-like"/>
</dbReference>
<dbReference type="InterPro" id="IPR003439">
    <property type="entry name" value="ABC_transporter-like_ATP-bd"/>
</dbReference>
<dbReference type="GO" id="GO:0022857">
    <property type="term" value="F:transmembrane transporter activity"/>
    <property type="evidence" value="ECO:0007669"/>
    <property type="project" value="TreeGrafter"/>
</dbReference>
<evidence type="ECO:0000256" key="4">
    <source>
        <dbReference type="ARBA" id="ARBA00038388"/>
    </source>
</evidence>
<dbReference type="STRING" id="1167006.UWK_03301"/>
<dbReference type="SUPFAM" id="SSF52540">
    <property type="entry name" value="P-loop containing nucleoside triphosphate hydrolases"/>
    <property type="match status" value="1"/>
</dbReference>
<keyword evidence="7" id="KW-1185">Reference proteome</keyword>
<dbReference type="SMART" id="SM00382">
    <property type="entry name" value="AAA"/>
    <property type="match status" value="1"/>
</dbReference>
<sequence length="230" mass="25288">MSEFLVVEKISKRFQPDKEVTVRALDTINLVIREGEFVVISGPSGSGKTTLLNIIGGLDLPSDGKIFLDGIELTHLSETDLSRIRRDHIGFVFQAYNLLPVFTARENIEYVMKLQGMDNEKCASRSLAIAEKLGIETLLDKLPHQLSGGQQQRVAVARAVASTPKLVLADEPTANLDSKTAVSLIDMMEKLNRDEGVTIIFSSHDPMVIAKARRSVVLKDGKLVSNVCEE</sequence>
<dbReference type="InterPro" id="IPR003593">
    <property type="entry name" value="AAA+_ATPase"/>
</dbReference>
<organism evidence="6 7">
    <name type="scientific">Desulfocapsa sulfexigens (strain DSM 10523 / SB164P1)</name>
    <dbReference type="NCBI Taxonomy" id="1167006"/>
    <lineage>
        <taxon>Bacteria</taxon>
        <taxon>Pseudomonadati</taxon>
        <taxon>Thermodesulfobacteriota</taxon>
        <taxon>Desulfobulbia</taxon>
        <taxon>Desulfobulbales</taxon>
        <taxon>Desulfocapsaceae</taxon>
        <taxon>Desulfocapsa</taxon>
    </lineage>
</organism>
<dbReference type="Gene3D" id="3.40.50.300">
    <property type="entry name" value="P-loop containing nucleotide triphosphate hydrolases"/>
    <property type="match status" value="1"/>
</dbReference>
<evidence type="ECO:0000259" key="5">
    <source>
        <dbReference type="PROSITE" id="PS50893"/>
    </source>
</evidence>
<dbReference type="HOGENOM" id="CLU_000604_1_22_7"/>
<dbReference type="PROSITE" id="PS00211">
    <property type="entry name" value="ABC_TRANSPORTER_1"/>
    <property type="match status" value="1"/>
</dbReference>
<dbReference type="PROSITE" id="PS50893">
    <property type="entry name" value="ABC_TRANSPORTER_2"/>
    <property type="match status" value="1"/>
</dbReference>
<keyword evidence="2" id="KW-0547">Nucleotide-binding</keyword>
<gene>
    <name evidence="6" type="ordered locus">UWK_03301</name>
</gene>
<feature type="domain" description="ABC transporter" evidence="5">
    <location>
        <begin position="5"/>
        <end position="230"/>
    </location>
</feature>
<dbReference type="CDD" id="cd03255">
    <property type="entry name" value="ABC_MJ0796_LolCDE_FtsE"/>
    <property type="match status" value="1"/>
</dbReference>
<dbReference type="InterPro" id="IPR027417">
    <property type="entry name" value="P-loop_NTPase"/>
</dbReference>
<dbReference type="KEGG" id="dsf:UWK_03301"/>
<dbReference type="GO" id="GO:0016887">
    <property type="term" value="F:ATP hydrolysis activity"/>
    <property type="evidence" value="ECO:0007669"/>
    <property type="project" value="InterPro"/>
</dbReference>
<dbReference type="FunFam" id="3.40.50.300:FF:000032">
    <property type="entry name" value="Export ABC transporter ATP-binding protein"/>
    <property type="match status" value="1"/>
</dbReference>
<dbReference type="GO" id="GO:0005524">
    <property type="term" value="F:ATP binding"/>
    <property type="evidence" value="ECO:0007669"/>
    <property type="project" value="UniProtKB-KW"/>
</dbReference>
<dbReference type="EMBL" id="CP003985">
    <property type="protein sequence ID" value="AGF79828.1"/>
    <property type="molecule type" value="Genomic_DNA"/>
</dbReference>
<dbReference type="eggNOG" id="COG1136">
    <property type="taxonomic scope" value="Bacteria"/>
</dbReference>
<dbReference type="InterPro" id="IPR017871">
    <property type="entry name" value="ABC_transporter-like_CS"/>
</dbReference>
<keyword evidence="1" id="KW-0813">Transport</keyword>
<evidence type="ECO:0000256" key="3">
    <source>
        <dbReference type="ARBA" id="ARBA00022840"/>
    </source>
</evidence>
<comment type="similarity">
    <text evidence="4">Belongs to the ABC transporter superfamily. Macrolide exporter (TC 3.A.1.122) family.</text>
</comment>
<evidence type="ECO:0000256" key="1">
    <source>
        <dbReference type="ARBA" id="ARBA00022448"/>
    </source>
</evidence>
<dbReference type="Proteomes" id="UP000011721">
    <property type="component" value="Chromosome"/>
</dbReference>
<evidence type="ECO:0000313" key="7">
    <source>
        <dbReference type="Proteomes" id="UP000011721"/>
    </source>
</evidence>
<dbReference type="Pfam" id="PF00005">
    <property type="entry name" value="ABC_tran"/>
    <property type="match status" value="1"/>
</dbReference>
<keyword evidence="3" id="KW-0067">ATP-binding</keyword>
<evidence type="ECO:0000313" key="6">
    <source>
        <dbReference type="EMBL" id="AGF79828.1"/>
    </source>
</evidence>
<evidence type="ECO:0000256" key="2">
    <source>
        <dbReference type="ARBA" id="ARBA00022741"/>
    </source>
</evidence>
<accession>M1P8L7</accession>